<accession>A0A915DD15</accession>
<dbReference type="AlphaFoldDB" id="A0A915DD15"/>
<keyword evidence="1" id="KW-0812">Transmembrane</keyword>
<evidence type="ECO:0000256" key="1">
    <source>
        <dbReference type="SAM" id="Phobius"/>
    </source>
</evidence>
<sequence>MQHLASECSFRSLLRINTLKHVRDVSLCCCKNGGIAKPDGGGLPKLSLSHTLPVSVIRTKSTLKTFFQKYPLKELTGFGPFDDYDPRFERINCIKRGMRRQRKYMTIAFMIYMIFMISWPFYKWYSLKTKYDLEMKRRWMQPKDDCLWIKQ</sequence>
<feature type="transmembrane region" description="Helical" evidence="1">
    <location>
        <begin position="104"/>
        <end position="122"/>
    </location>
</feature>
<evidence type="ECO:0000313" key="3">
    <source>
        <dbReference type="WBParaSite" id="jg18142"/>
    </source>
</evidence>
<keyword evidence="2" id="KW-1185">Reference proteome</keyword>
<organism evidence="2 3">
    <name type="scientific">Ditylenchus dipsaci</name>
    <dbReference type="NCBI Taxonomy" id="166011"/>
    <lineage>
        <taxon>Eukaryota</taxon>
        <taxon>Metazoa</taxon>
        <taxon>Ecdysozoa</taxon>
        <taxon>Nematoda</taxon>
        <taxon>Chromadorea</taxon>
        <taxon>Rhabditida</taxon>
        <taxon>Tylenchina</taxon>
        <taxon>Tylenchomorpha</taxon>
        <taxon>Sphaerularioidea</taxon>
        <taxon>Anguinidae</taxon>
        <taxon>Anguininae</taxon>
        <taxon>Ditylenchus</taxon>
    </lineage>
</organism>
<protein>
    <submittedName>
        <fullName evidence="3">Uncharacterized protein</fullName>
    </submittedName>
</protein>
<evidence type="ECO:0000313" key="2">
    <source>
        <dbReference type="Proteomes" id="UP000887574"/>
    </source>
</evidence>
<proteinExistence type="predicted"/>
<keyword evidence="1" id="KW-0472">Membrane</keyword>
<dbReference type="Proteomes" id="UP000887574">
    <property type="component" value="Unplaced"/>
</dbReference>
<keyword evidence="1" id="KW-1133">Transmembrane helix</keyword>
<dbReference type="WBParaSite" id="jg18142">
    <property type="protein sequence ID" value="jg18142"/>
    <property type="gene ID" value="jg18142"/>
</dbReference>
<reference evidence="3" key="1">
    <citation type="submission" date="2022-11" db="UniProtKB">
        <authorList>
            <consortium name="WormBaseParasite"/>
        </authorList>
    </citation>
    <scope>IDENTIFICATION</scope>
</reference>
<name>A0A915DD15_9BILA</name>